<protein>
    <submittedName>
        <fullName evidence="2">Uncharacterized protein</fullName>
    </submittedName>
</protein>
<dbReference type="RefSeq" id="WP_179908093.1">
    <property type="nucleotide sequence ID" value="NZ_CP058910.1"/>
</dbReference>
<dbReference type="EMBL" id="CP058910">
    <property type="protein sequence ID" value="QLH78171.1"/>
    <property type="molecule type" value="Genomic_DNA"/>
</dbReference>
<evidence type="ECO:0000256" key="1">
    <source>
        <dbReference type="SAM" id="Phobius"/>
    </source>
</evidence>
<feature type="transmembrane region" description="Helical" evidence="1">
    <location>
        <begin position="46"/>
        <end position="70"/>
    </location>
</feature>
<keyword evidence="1" id="KW-1133">Transmembrane helix</keyword>
<accession>A0A7D5SYT3</accession>
<keyword evidence="3" id="KW-1185">Reference proteome</keyword>
<gene>
    <name evidence="2" type="ORF">HZS55_13025</name>
</gene>
<keyword evidence="1" id="KW-0472">Membrane</keyword>
<feature type="transmembrane region" description="Helical" evidence="1">
    <location>
        <begin position="82"/>
        <end position="107"/>
    </location>
</feature>
<dbReference type="GeneID" id="56078802"/>
<reference evidence="2 3" key="1">
    <citation type="submission" date="2020-07" db="EMBL/GenBank/DDBJ databases">
        <title>Halosimplex pelagicum sp. nov. and Halosimplex rubrum sp. nov., isolated from salted brown alga Laminaria, and emended description of the genus Halosimplex.</title>
        <authorList>
            <person name="Cui H."/>
        </authorList>
    </citation>
    <scope>NUCLEOTIDE SEQUENCE [LARGE SCALE GENOMIC DNA]</scope>
    <source>
        <strain evidence="2 3">R27</strain>
    </source>
</reference>
<name>A0A7D5SYT3_9EURY</name>
<dbReference type="AlphaFoldDB" id="A0A7D5SYT3"/>
<evidence type="ECO:0000313" key="2">
    <source>
        <dbReference type="EMBL" id="QLH78171.1"/>
    </source>
</evidence>
<feature type="transmembrane region" description="Helical" evidence="1">
    <location>
        <begin position="12"/>
        <end position="34"/>
    </location>
</feature>
<keyword evidence="1" id="KW-0812">Transmembrane</keyword>
<evidence type="ECO:0000313" key="3">
    <source>
        <dbReference type="Proteomes" id="UP000509667"/>
    </source>
</evidence>
<dbReference type="Proteomes" id="UP000509667">
    <property type="component" value="Chromosome"/>
</dbReference>
<proteinExistence type="predicted"/>
<dbReference type="KEGG" id="hrr:HZS55_13025"/>
<sequence length="110" mass="11440">MSVRLVNNHGLLSLPLIFVLNIAVTVAAVMLVHINEVVAGLLLFGYSFYLLLQTKLIVVFVVVGLVGGMIVSGYTPEISQGLVLHSIGVLAVSSIVAHGLAVGFTAVTGI</sequence>
<organism evidence="2 3">
    <name type="scientific">Halosimplex rubrum</name>
    <dbReference type="NCBI Taxonomy" id="869889"/>
    <lineage>
        <taxon>Archaea</taxon>
        <taxon>Methanobacteriati</taxon>
        <taxon>Methanobacteriota</taxon>
        <taxon>Stenosarchaea group</taxon>
        <taxon>Halobacteria</taxon>
        <taxon>Halobacteriales</taxon>
        <taxon>Haloarculaceae</taxon>
        <taxon>Halosimplex</taxon>
    </lineage>
</organism>